<dbReference type="OrthoDB" id="159246at2"/>
<proteinExistence type="predicted"/>
<protein>
    <submittedName>
        <fullName evidence="3">NTP transferase domain-containing protein</fullName>
    </submittedName>
</protein>
<accession>A0A845AU71</accession>
<keyword evidence="1" id="KW-0460">Magnesium</keyword>
<evidence type="ECO:0000256" key="1">
    <source>
        <dbReference type="ARBA" id="ARBA00022842"/>
    </source>
</evidence>
<organism evidence="3 4">
    <name type="scientific">Allopontixanthobacter sediminis</name>
    <dbReference type="NCBI Taxonomy" id="1689985"/>
    <lineage>
        <taxon>Bacteria</taxon>
        <taxon>Pseudomonadati</taxon>
        <taxon>Pseudomonadota</taxon>
        <taxon>Alphaproteobacteria</taxon>
        <taxon>Sphingomonadales</taxon>
        <taxon>Erythrobacteraceae</taxon>
        <taxon>Allopontixanthobacter</taxon>
    </lineage>
</organism>
<dbReference type="AlphaFoldDB" id="A0A845AU71"/>
<dbReference type="SUPFAM" id="SSF53448">
    <property type="entry name" value="Nucleotide-diphospho-sugar transferases"/>
    <property type="match status" value="1"/>
</dbReference>
<keyword evidence="3" id="KW-0808">Transferase</keyword>
<sequence>MVATGWTALVMAGQRPGIDILAMENRQVLKALIPVAGRSMLSRVIEALDTCPRIAQIIVVAQDTDALLSGDTTSLLDNPKIHFATSTDGIAGSIAAIAGSADAPWPVLVTTADHALLTPAMIDEFLDACEGAARGGDLAIAFGERRIVEAGYPRTTRTWLKFRDGHFSGANLFALRNDRVMPALALWSGVEQQRKKGLAIISQFGPVLLLRALTRTITFRSALAKAGETLGLKAELVVMSQAEAVIDVDKPADLVLAEEILRQRNHSQRVCP</sequence>
<reference evidence="3 4" key="1">
    <citation type="submission" date="2019-12" db="EMBL/GenBank/DDBJ databases">
        <title>Genomic-based taxomic classification of the family Erythrobacteraceae.</title>
        <authorList>
            <person name="Xu L."/>
        </authorList>
    </citation>
    <scope>NUCLEOTIDE SEQUENCE [LARGE SCALE GENOMIC DNA]</scope>
    <source>
        <strain evidence="3 4">KCTC 42453</strain>
    </source>
</reference>
<keyword evidence="4" id="KW-1185">Reference proteome</keyword>
<name>A0A845AU71_9SPHN</name>
<evidence type="ECO:0000313" key="4">
    <source>
        <dbReference type="Proteomes" id="UP000431922"/>
    </source>
</evidence>
<dbReference type="GO" id="GO:0016779">
    <property type="term" value="F:nucleotidyltransferase activity"/>
    <property type="evidence" value="ECO:0007669"/>
    <property type="project" value="UniProtKB-ARBA"/>
</dbReference>
<dbReference type="Proteomes" id="UP000431922">
    <property type="component" value="Unassembled WGS sequence"/>
</dbReference>
<dbReference type="EMBL" id="WTYL01000001">
    <property type="protein sequence ID" value="MXP43093.1"/>
    <property type="molecule type" value="Genomic_DNA"/>
</dbReference>
<comment type="caution">
    <text evidence="3">The sequence shown here is derived from an EMBL/GenBank/DDBJ whole genome shotgun (WGS) entry which is preliminary data.</text>
</comment>
<evidence type="ECO:0000313" key="3">
    <source>
        <dbReference type="EMBL" id="MXP43093.1"/>
    </source>
</evidence>
<dbReference type="Gene3D" id="3.90.550.10">
    <property type="entry name" value="Spore Coat Polysaccharide Biosynthesis Protein SpsA, Chain A"/>
    <property type="match status" value="1"/>
</dbReference>
<dbReference type="InterPro" id="IPR029044">
    <property type="entry name" value="Nucleotide-diphossugar_trans"/>
</dbReference>
<evidence type="ECO:0000259" key="2">
    <source>
        <dbReference type="Pfam" id="PF12804"/>
    </source>
</evidence>
<feature type="domain" description="MobA-like NTP transferase" evidence="2">
    <location>
        <begin position="30"/>
        <end position="146"/>
    </location>
</feature>
<dbReference type="Pfam" id="PF12804">
    <property type="entry name" value="NTP_transf_3"/>
    <property type="match status" value="1"/>
</dbReference>
<dbReference type="RefSeq" id="WP_160755541.1">
    <property type="nucleotide sequence ID" value="NZ_WTYL01000001.1"/>
</dbReference>
<dbReference type="InterPro" id="IPR025877">
    <property type="entry name" value="MobA-like_NTP_Trfase"/>
</dbReference>
<gene>
    <name evidence="3" type="ORF">GRI65_01330</name>
</gene>